<protein>
    <submittedName>
        <fullName evidence="3">Uncharacterized conserved protein</fullName>
    </submittedName>
</protein>
<dbReference type="AlphaFoldDB" id="A0A378WXT0"/>
<dbReference type="Gene3D" id="2.40.390.10">
    <property type="entry name" value="CV3147-like"/>
    <property type="match status" value="1"/>
</dbReference>
<dbReference type="RefSeq" id="WP_062968586.1">
    <property type="nucleotide sequence ID" value="NZ_JAJFOE010000001.1"/>
</dbReference>
<proteinExistence type="predicted"/>
<sequence>MSKSIGANDVERLALGASFLASGGGGAPYHPVLMAQNALSRHGAVILVRPDELARDALLLPIIIGGPPSAVVESLPSAEQLHQLRAVVEEVSKAPCGGVLPIQIGPVNSVFPVAAAAELELPCVDADIMQHCFPSLQMTSLALNGIPMSPMIMVDASGAYSIIQAGTDQAGARLLRATLAEMGMVALVSAYTVTADICRRFGDVGSISRCIALGELVERLQGGDHAAFDECLRFCCGSAVFEGVVIEDRHDITGGVPRGVVTALSDSAPHSILRLDHGSEYVAATVDGAIVAMVPDIITLVDSDTYAIIPAPDVVRGQRVTVLSIPGDDRWRTPGARDIIGPAEFGLPRIAYSENSR</sequence>
<evidence type="ECO:0000313" key="4">
    <source>
        <dbReference type="Proteomes" id="UP000255082"/>
    </source>
</evidence>
<evidence type="ECO:0000259" key="1">
    <source>
        <dbReference type="Pfam" id="PF06032"/>
    </source>
</evidence>
<feature type="domain" description="S-Me-THD N-terminal" evidence="1">
    <location>
        <begin position="9"/>
        <end position="164"/>
    </location>
</feature>
<evidence type="ECO:0000259" key="2">
    <source>
        <dbReference type="Pfam" id="PF20906"/>
    </source>
</evidence>
<dbReference type="InterPro" id="IPR024071">
    <property type="entry name" value="S-Me-THD_C_sf"/>
</dbReference>
<dbReference type="Pfam" id="PF06032">
    <property type="entry name" value="S-Me-THD_N"/>
    <property type="match status" value="1"/>
</dbReference>
<dbReference type="InterPro" id="IPR048350">
    <property type="entry name" value="S-Me-THD-like_C"/>
</dbReference>
<dbReference type="Gene3D" id="3.40.1610.10">
    <property type="entry name" value="CV3147-like domain"/>
    <property type="match status" value="1"/>
</dbReference>
<dbReference type="Pfam" id="PF20906">
    <property type="entry name" value="S-Me-THD_C"/>
    <property type="match status" value="1"/>
</dbReference>
<feature type="domain" description="S-Me-THD-like C-terminal" evidence="2">
    <location>
        <begin position="171"/>
        <end position="353"/>
    </location>
</feature>
<organism evidence="3 4">
    <name type="scientific">Nocardia africana</name>
    <dbReference type="NCBI Taxonomy" id="134964"/>
    <lineage>
        <taxon>Bacteria</taxon>
        <taxon>Bacillati</taxon>
        <taxon>Actinomycetota</taxon>
        <taxon>Actinomycetes</taxon>
        <taxon>Mycobacteriales</taxon>
        <taxon>Nocardiaceae</taxon>
        <taxon>Nocardia</taxon>
    </lineage>
</organism>
<dbReference type="OrthoDB" id="3170437at2"/>
<dbReference type="Proteomes" id="UP000255082">
    <property type="component" value="Unassembled WGS sequence"/>
</dbReference>
<dbReference type="SUPFAM" id="SSF160991">
    <property type="entry name" value="CV3147-like"/>
    <property type="match status" value="1"/>
</dbReference>
<dbReference type="InterPro" id="IPR027479">
    <property type="entry name" value="S-Me-THD_N_sf"/>
</dbReference>
<dbReference type="EMBL" id="UGRU01000001">
    <property type="protein sequence ID" value="SUA45662.1"/>
    <property type="molecule type" value="Genomic_DNA"/>
</dbReference>
<name>A0A378WXT0_9NOCA</name>
<accession>A0A378WXT0</accession>
<dbReference type="InterPro" id="IPR010318">
    <property type="entry name" value="S-Me-THD_N"/>
</dbReference>
<reference evidence="3 4" key="1">
    <citation type="submission" date="2018-06" db="EMBL/GenBank/DDBJ databases">
        <authorList>
            <consortium name="Pathogen Informatics"/>
            <person name="Doyle S."/>
        </authorList>
    </citation>
    <scope>NUCLEOTIDE SEQUENCE [LARGE SCALE GENOMIC DNA]</scope>
    <source>
        <strain evidence="3 4">NCTC13184</strain>
    </source>
</reference>
<gene>
    <name evidence="3" type="ORF">NCTC13184_04186</name>
</gene>
<evidence type="ECO:0000313" key="3">
    <source>
        <dbReference type="EMBL" id="SUA45662.1"/>
    </source>
</evidence>